<feature type="domain" description="CNH" evidence="4">
    <location>
        <begin position="431"/>
        <end position="789"/>
    </location>
</feature>
<dbReference type="GO" id="GO:0051056">
    <property type="term" value="P:regulation of small GTPase mediated signal transduction"/>
    <property type="evidence" value="ECO:0007669"/>
    <property type="project" value="InterPro"/>
</dbReference>
<dbReference type="Proteomes" id="UP000001064">
    <property type="component" value="Unassembled WGS sequence"/>
</dbReference>
<dbReference type="PROSITE" id="PS50219">
    <property type="entry name" value="CNH"/>
    <property type="match status" value="1"/>
</dbReference>
<dbReference type="PROSITE" id="PS50085">
    <property type="entry name" value="RAPGAP"/>
    <property type="match status" value="1"/>
</dbReference>
<protein>
    <recommendedName>
        <fullName evidence="7">Rap-GAP domain-containing protein</fullName>
    </recommendedName>
</protein>
<dbReference type="RefSeq" id="XP_003289881.1">
    <property type="nucleotide sequence ID" value="XM_003289833.1"/>
</dbReference>
<dbReference type="KEGG" id="dpp:DICPUDRAFT_80637"/>
<dbReference type="eggNOG" id="KOG2063">
    <property type="taxonomic scope" value="Eukaryota"/>
</dbReference>
<dbReference type="VEuPathDB" id="AmoebaDB:DICPUDRAFT_80637"/>
<dbReference type="OMA" id="VENPEEC"/>
<keyword evidence="6" id="KW-1185">Reference proteome</keyword>
<evidence type="ECO:0000259" key="4">
    <source>
        <dbReference type="PROSITE" id="PS50219"/>
    </source>
</evidence>
<dbReference type="OrthoDB" id="2499658at2759"/>
<dbReference type="InterPro" id="IPR000331">
    <property type="entry name" value="Rap/Ran_GAP_dom"/>
</dbReference>
<evidence type="ECO:0000256" key="1">
    <source>
        <dbReference type="ARBA" id="ARBA00022468"/>
    </source>
</evidence>
<dbReference type="InParanoid" id="F0ZR31"/>
<gene>
    <name evidence="5" type="ORF">DICPUDRAFT_80637</name>
</gene>
<organism evidence="5 6">
    <name type="scientific">Dictyostelium purpureum</name>
    <name type="common">Slime mold</name>
    <dbReference type="NCBI Taxonomy" id="5786"/>
    <lineage>
        <taxon>Eukaryota</taxon>
        <taxon>Amoebozoa</taxon>
        <taxon>Evosea</taxon>
        <taxon>Eumycetozoa</taxon>
        <taxon>Dictyostelia</taxon>
        <taxon>Dictyosteliales</taxon>
        <taxon>Dictyosteliaceae</taxon>
        <taxon>Dictyostelium</taxon>
    </lineage>
</organism>
<dbReference type="GO" id="GO:0005096">
    <property type="term" value="F:GTPase activator activity"/>
    <property type="evidence" value="ECO:0000318"/>
    <property type="project" value="GO_Central"/>
</dbReference>
<sequence>MYQNTDLVKSTIDWRVEKGTEEKSTSPLLFGQPSGQTESLDIAVENPEECVLWYYNYFLGKSHQNYLGVLDNGDVFGASIIKEDYNVEGEYSYKTIIWTIEGIERQWFQVKQKQSLTPTEIIKKALPRLSIKKIKEIDSVDLLKDFKDLEATQTEIFYKFGILLARPGQSTEDEFYNNNEYSPRWTEFLNLLGDTVVLNSFKGYRGGLDVNSNTTGTHSLYTSLNGYEVMFHVSTMLPHSKADSQQIERKRHLGNDIVIIIFYDCDPSDPIIPWDPSKINSNFNHIFAIVRPVDDNHYHVEIVIKNGIAKFGPKLPTHSIFPKCQNFKEFLITKLVNGQRAALNSAPSFASKLKRTFKDQLESICKKYSLSSSSTISSFVPKRRSSSVSNVNKGKELKAKDPKYGSGFFKLKESSKSQIFDTEILFSKSLNERINCLDVLESDENNCTLIVATDESIYLLKTNISTGEQLFQKVINIKDVTRVTIIKPLNVLLVLTSKGLVFYEMEQIFQHFKNSSSNSSVPTTHSIPIPTNHLNHQQQQQQQNSSYGNSPGYYNNSPNAYGSLRWSKSGIIAANIINNNQNSQNFNNGITEEQINSIKMKKILGTKGCTVYGYTKGDSNSSEEDITLLYVGLKKTLILYEWNRGDFVKTKELVVSDNIKTLCAIAPGMICVGIAKEFLLIDIFTQTIKELYKKADSEPVKALSLDSEILLCFNNIGIFVDESGVKTRSFELKWGSTPSSLALVPAYVLGISGPLIEVRTLLNGNIIQSLPANISLDDNNCIIEDNNNINNNNINNNSNNNSSNSINSGNNLELENSFNNITITNNSNHNLNNNNCINNNNNNNNSSNNINIHNSSGSITSVTSIDSNDHQNEGNNNNSGIENVYSFSTFNDIAHVDNGNIYVASSSKGLSCILRIHNIQNSLAPITPFSPPNSPLKPNFLKN</sequence>
<evidence type="ECO:0008006" key="7">
    <source>
        <dbReference type="Google" id="ProtNLM"/>
    </source>
</evidence>
<evidence type="ECO:0000256" key="2">
    <source>
        <dbReference type="SAM" id="MobiDB-lite"/>
    </source>
</evidence>
<evidence type="ECO:0000313" key="5">
    <source>
        <dbReference type="EMBL" id="EGC33613.1"/>
    </source>
</evidence>
<evidence type="ECO:0000313" key="6">
    <source>
        <dbReference type="Proteomes" id="UP000001064"/>
    </source>
</evidence>
<evidence type="ECO:0000259" key="3">
    <source>
        <dbReference type="PROSITE" id="PS50085"/>
    </source>
</evidence>
<dbReference type="AlphaFoldDB" id="F0ZR31"/>
<dbReference type="Pfam" id="PF00780">
    <property type="entry name" value="CNH"/>
    <property type="match status" value="1"/>
</dbReference>
<proteinExistence type="predicted"/>
<feature type="domain" description="Rap-GAP" evidence="3">
    <location>
        <begin position="146"/>
        <end position="364"/>
    </location>
</feature>
<dbReference type="PANTHER" id="PTHR15711:SF67">
    <property type="entry name" value="GTPASE-ACTIVATING PROTEIN DDB_G0291510"/>
    <property type="match status" value="1"/>
</dbReference>
<dbReference type="PANTHER" id="PTHR15711">
    <property type="entry name" value="RAP GTPASE-ACTIVATING PROTEIN"/>
    <property type="match status" value="1"/>
</dbReference>
<dbReference type="InterPro" id="IPR050989">
    <property type="entry name" value="Rap1_Ran_GAP"/>
</dbReference>
<accession>F0ZR31</accession>
<keyword evidence="1" id="KW-0343">GTPase activation</keyword>
<dbReference type="SUPFAM" id="SSF111347">
    <property type="entry name" value="Rap/Ran-GAP"/>
    <property type="match status" value="1"/>
</dbReference>
<reference evidence="6" key="1">
    <citation type="journal article" date="2011" name="Genome Biol.">
        <title>Comparative genomics of the social amoebae Dictyostelium discoideum and Dictyostelium purpureum.</title>
        <authorList>
            <consortium name="US DOE Joint Genome Institute (JGI-PGF)"/>
            <person name="Sucgang R."/>
            <person name="Kuo A."/>
            <person name="Tian X."/>
            <person name="Salerno W."/>
            <person name="Parikh A."/>
            <person name="Feasley C.L."/>
            <person name="Dalin E."/>
            <person name="Tu H."/>
            <person name="Huang E."/>
            <person name="Barry K."/>
            <person name="Lindquist E."/>
            <person name="Shapiro H."/>
            <person name="Bruce D."/>
            <person name="Schmutz J."/>
            <person name="Salamov A."/>
            <person name="Fey P."/>
            <person name="Gaudet P."/>
            <person name="Anjard C."/>
            <person name="Babu M.M."/>
            <person name="Basu S."/>
            <person name="Bushmanova Y."/>
            <person name="van der Wel H."/>
            <person name="Katoh-Kurasawa M."/>
            <person name="Dinh C."/>
            <person name="Coutinho P.M."/>
            <person name="Saito T."/>
            <person name="Elias M."/>
            <person name="Schaap P."/>
            <person name="Kay R.R."/>
            <person name="Henrissat B."/>
            <person name="Eichinger L."/>
            <person name="Rivero F."/>
            <person name="Putnam N.H."/>
            <person name="West C.M."/>
            <person name="Loomis W.F."/>
            <person name="Chisholm R.L."/>
            <person name="Shaulsky G."/>
            <person name="Strassmann J.E."/>
            <person name="Queller D.C."/>
            <person name="Kuspa A."/>
            <person name="Grigoriev I.V."/>
        </authorList>
    </citation>
    <scope>NUCLEOTIDE SEQUENCE [LARGE SCALE GENOMIC DNA]</scope>
    <source>
        <strain evidence="6">QSDP1</strain>
    </source>
</reference>
<dbReference type="eggNOG" id="KOG3686">
    <property type="taxonomic scope" value="Eukaryota"/>
</dbReference>
<dbReference type="GO" id="GO:0005737">
    <property type="term" value="C:cytoplasm"/>
    <property type="evidence" value="ECO:0000318"/>
    <property type="project" value="GO_Central"/>
</dbReference>
<dbReference type="Gene3D" id="3.40.50.11210">
    <property type="entry name" value="Rap/Ran-GAP"/>
    <property type="match status" value="1"/>
</dbReference>
<feature type="region of interest" description="Disordered" evidence="2">
    <location>
        <begin position="514"/>
        <end position="552"/>
    </location>
</feature>
<dbReference type="Pfam" id="PF02145">
    <property type="entry name" value="Rap_GAP"/>
    <property type="match status" value="1"/>
</dbReference>
<dbReference type="InterPro" id="IPR001180">
    <property type="entry name" value="CNH_dom"/>
</dbReference>
<dbReference type="InterPro" id="IPR035974">
    <property type="entry name" value="Rap/Ran-GAP_sf"/>
</dbReference>
<dbReference type="EMBL" id="GL871134">
    <property type="protein sequence ID" value="EGC33613.1"/>
    <property type="molecule type" value="Genomic_DNA"/>
</dbReference>
<name>F0ZR31_DICPU</name>
<dbReference type="GeneID" id="10504226"/>